<dbReference type="Proteomes" id="UP001341840">
    <property type="component" value="Unassembled WGS sequence"/>
</dbReference>
<feature type="compositionally biased region" description="Polar residues" evidence="1">
    <location>
        <begin position="32"/>
        <end position="44"/>
    </location>
</feature>
<sequence length="58" mass="6512">NVQAKGDGIRRRCSVRERRFQSVDEALSLSHYSEQTEGPCSSMSVLEAEVDGERGRNK</sequence>
<comment type="caution">
    <text evidence="2">The sequence shown here is derived from an EMBL/GenBank/DDBJ whole genome shotgun (WGS) entry which is preliminary data.</text>
</comment>
<reference evidence="2 3" key="1">
    <citation type="journal article" date="2023" name="Plants (Basel)">
        <title>Bridging the Gap: Combining Genomics and Transcriptomics Approaches to Understand Stylosanthes scabra, an Orphan Legume from the Brazilian Caatinga.</title>
        <authorList>
            <person name="Ferreira-Neto J.R.C."/>
            <person name="da Silva M.D."/>
            <person name="Binneck E."/>
            <person name="de Melo N.F."/>
            <person name="da Silva R.H."/>
            <person name="de Melo A.L.T.M."/>
            <person name="Pandolfi V."/>
            <person name="Bustamante F.O."/>
            <person name="Brasileiro-Vidal A.C."/>
            <person name="Benko-Iseppon A.M."/>
        </authorList>
    </citation>
    <scope>NUCLEOTIDE SEQUENCE [LARGE SCALE GENOMIC DNA]</scope>
    <source>
        <tissue evidence="2">Leaves</tissue>
    </source>
</reference>
<evidence type="ECO:0000256" key="1">
    <source>
        <dbReference type="SAM" id="MobiDB-lite"/>
    </source>
</evidence>
<keyword evidence="3" id="KW-1185">Reference proteome</keyword>
<name>A0ABU6WXB1_9FABA</name>
<feature type="non-terminal residue" evidence="2">
    <location>
        <position position="1"/>
    </location>
</feature>
<accession>A0ABU6WXB1</accession>
<feature type="region of interest" description="Disordered" evidence="1">
    <location>
        <begin position="32"/>
        <end position="58"/>
    </location>
</feature>
<gene>
    <name evidence="2" type="ORF">PIB30_107249</name>
</gene>
<proteinExistence type="predicted"/>
<dbReference type="EMBL" id="JASCZI010185731">
    <property type="protein sequence ID" value="MED6190577.1"/>
    <property type="molecule type" value="Genomic_DNA"/>
</dbReference>
<organism evidence="2 3">
    <name type="scientific">Stylosanthes scabra</name>
    <dbReference type="NCBI Taxonomy" id="79078"/>
    <lineage>
        <taxon>Eukaryota</taxon>
        <taxon>Viridiplantae</taxon>
        <taxon>Streptophyta</taxon>
        <taxon>Embryophyta</taxon>
        <taxon>Tracheophyta</taxon>
        <taxon>Spermatophyta</taxon>
        <taxon>Magnoliopsida</taxon>
        <taxon>eudicotyledons</taxon>
        <taxon>Gunneridae</taxon>
        <taxon>Pentapetalae</taxon>
        <taxon>rosids</taxon>
        <taxon>fabids</taxon>
        <taxon>Fabales</taxon>
        <taxon>Fabaceae</taxon>
        <taxon>Papilionoideae</taxon>
        <taxon>50 kb inversion clade</taxon>
        <taxon>dalbergioids sensu lato</taxon>
        <taxon>Dalbergieae</taxon>
        <taxon>Pterocarpus clade</taxon>
        <taxon>Stylosanthes</taxon>
    </lineage>
</organism>
<evidence type="ECO:0000313" key="2">
    <source>
        <dbReference type="EMBL" id="MED6190577.1"/>
    </source>
</evidence>
<protein>
    <submittedName>
        <fullName evidence="2">Uncharacterized protein</fullName>
    </submittedName>
</protein>
<evidence type="ECO:0000313" key="3">
    <source>
        <dbReference type="Proteomes" id="UP001341840"/>
    </source>
</evidence>